<evidence type="ECO:0000313" key="1">
    <source>
        <dbReference type="EMBL" id="CAB4160936.1"/>
    </source>
</evidence>
<proteinExistence type="predicted"/>
<dbReference type="InterPro" id="IPR036388">
    <property type="entry name" value="WH-like_DNA-bd_sf"/>
</dbReference>
<accession>A0A6J5NTE7</accession>
<gene>
    <name evidence="1" type="ORF">UFOVP728_20</name>
</gene>
<reference evidence="1" key="1">
    <citation type="submission" date="2020-04" db="EMBL/GenBank/DDBJ databases">
        <authorList>
            <person name="Chiriac C."/>
            <person name="Salcher M."/>
            <person name="Ghai R."/>
            <person name="Kavagutti S V."/>
        </authorList>
    </citation>
    <scope>NUCLEOTIDE SEQUENCE</scope>
</reference>
<dbReference type="Gene3D" id="1.10.10.10">
    <property type="entry name" value="Winged helix-like DNA-binding domain superfamily/Winged helix DNA-binding domain"/>
    <property type="match status" value="1"/>
</dbReference>
<dbReference type="EMBL" id="LR796706">
    <property type="protein sequence ID" value="CAB4160936.1"/>
    <property type="molecule type" value="Genomic_DNA"/>
</dbReference>
<organism evidence="1">
    <name type="scientific">uncultured Caudovirales phage</name>
    <dbReference type="NCBI Taxonomy" id="2100421"/>
    <lineage>
        <taxon>Viruses</taxon>
        <taxon>Duplodnaviria</taxon>
        <taxon>Heunggongvirae</taxon>
        <taxon>Uroviricota</taxon>
        <taxon>Caudoviricetes</taxon>
        <taxon>Peduoviridae</taxon>
        <taxon>Maltschvirus</taxon>
        <taxon>Maltschvirus maltsch</taxon>
    </lineage>
</organism>
<sequence length="127" mass="14308">MKKEGLIPGRPGMSMRKMNAERTAKLIALLMQDAYTVKQLSEELDVSDGAVRAYVYALRNLKPRLVRVAEWVEGRSGIRPLWVAAYQMAPGKDAARPAKKSGAERCREYRQRKRAKEMQSLLGGMQA</sequence>
<protein>
    <submittedName>
        <fullName evidence="1">Uncharacterized protein</fullName>
    </submittedName>
</protein>
<name>A0A6J5NTE7_9CAUD</name>